<accession>A0A2P2PU09</accession>
<keyword evidence="1" id="KW-0175">Coiled coil</keyword>
<protein>
    <submittedName>
        <fullName evidence="2">Uncharacterized protein MANES_12G087300</fullName>
    </submittedName>
</protein>
<evidence type="ECO:0000256" key="1">
    <source>
        <dbReference type="SAM" id="Coils"/>
    </source>
</evidence>
<organism evidence="2">
    <name type="scientific">Rhizophora mucronata</name>
    <name type="common">Asiatic mangrove</name>
    <dbReference type="NCBI Taxonomy" id="61149"/>
    <lineage>
        <taxon>Eukaryota</taxon>
        <taxon>Viridiplantae</taxon>
        <taxon>Streptophyta</taxon>
        <taxon>Embryophyta</taxon>
        <taxon>Tracheophyta</taxon>
        <taxon>Spermatophyta</taxon>
        <taxon>Magnoliopsida</taxon>
        <taxon>eudicotyledons</taxon>
        <taxon>Gunneridae</taxon>
        <taxon>Pentapetalae</taxon>
        <taxon>rosids</taxon>
        <taxon>fabids</taxon>
        <taxon>Malpighiales</taxon>
        <taxon>Rhizophoraceae</taxon>
        <taxon>Rhizophora</taxon>
    </lineage>
</organism>
<name>A0A2P2PU09_RHIMU</name>
<dbReference type="EMBL" id="GGEC01077615">
    <property type="protein sequence ID" value="MBX58099.1"/>
    <property type="molecule type" value="Transcribed_RNA"/>
</dbReference>
<dbReference type="AlphaFoldDB" id="A0A2P2PU09"/>
<proteinExistence type="predicted"/>
<sequence>MFLTLCQPFLQDFSTILTPFLKKILSSLALSLICLSNPPMFSVSREIETETQKNLEKNLEKNRENLEIYIDRERERQRKLEQARFFLLRSLPA</sequence>
<reference evidence="2" key="1">
    <citation type="submission" date="2018-02" db="EMBL/GenBank/DDBJ databases">
        <title>Rhizophora mucronata_Transcriptome.</title>
        <authorList>
            <person name="Meera S.P."/>
            <person name="Sreeshan A."/>
            <person name="Augustine A."/>
        </authorList>
    </citation>
    <scope>NUCLEOTIDE SEQUENCE</scope>
    <source>
        <tissue evidence="2">Leaf</tissue>
    </source>
</reference>
<feature type="coiled-coil region" evidence="1">
    <location>
        <begin position="45"/>
        <end position="83"/>
    </location>
</feature>
<evidence type="ECO:0000313" key="2">
    <source>
        <dbReference type="EMBL" id="MBX58099.1"/>
    </source>
</evidence>